<gene>
    <name evidence="4" type="ORF">AWOD_II_0829</name>
</gene>
<keyword evidence="1" id="KW-0328">Glycosyltransferase</keyword>
<dbReference type="GO" id="GO:0004048">
    <property type="term" value="F:anthranilate phosphoribosyltransferase activity"/>
    <property type="evidence" value="ECO:0007669"/>
    <property type="project" value="InterPro"/>
</dbReference>
<dbReference type="Proteomes" id="UP000032427">
    <property type="component" value="Chromosome 2"/>
</dbReference>
<dbReference type="STRING" id="80852.AWOD_II_0829"/>
<dbReference type="Gene3D" id="3.40.1030.10">
    <property type="entry name" value="Nucleoside phosphorylase/phosphoribosyltransferase catalytic domain"/>
    <property type="match status" value="1"/>
</dbReference>
<dbReference type="SUPFAM" id="SSF52418">
    <property type="entry name" value="Nucleoside phosphorylase/phosphoribosyltransferase catalytic domain"/>
    <property type="match status" value="1"/>
</dbReference>
<accession>A0A090ID33</accession>
<dbReference type="InterPro" id="IPR035902">
    <property type="entry name" value="Nuc_phospho_transferase"/>
</dbReference>
<proteinExistence type="predicted"/>
<dbReference type="GeneID" id="28543081"/>
<name>A0A090ID33_9GAMM</name>
<dbReference type="NCBIfam" id="NF006564">
    <property type="entry name" value="PRK09071.1"/>
    <property type="match status" value="1"/>
</dbReference>
<evidence type="ECO:0000313" key="4">
    <source>
        <dbReference type="EMBL" id="CED57454.1"/>
    </source>
</evidence>
<keyword evidence="5" id="KW-1185">Reference proteome</keyword>
<dbReference type="AlphaFoldDB" id="A0A090ID33"/>
<protein>
    <submittedName>
        <fullName evidence="4">Putative glycosyl transferase</fullName>
    </submittedName>
</protein>
<feature type="domain" description="Glycosyl transferase family 3 N-terminal" evidence="3">
    <location>
        <begin position="7"/>
        <end position="70"/>
    </location>
</feature>
<dbReference type="Pfam" id="PF02885">
    <property type="entry name" value="Glycos_trans_3N"/>
    <property type="match status" value="1"/>
</dbReference>
<dbReference type="PANTHER" id="PTHR43285:SF4">
    <property type="entry name" value="TRANSFERASE"/>
    <property type="match status" value="1"/>
</dbReference>
<dbReference type="KEGG" id="awd:AWOD_II_0829"/>
<evidence type="ECO:0000256" key="1">
    <source>
        <dbReference type="ARBA" id="ARBA00022676"/>
    </source>
</evidence>
<dbReference type="GO" id="GO:0000162">
    <property type="term" value="P:L-tryptophan biosynthetic process"/>
    <property type="evidence" value="ECO:0007669"/>
    <property type="project" value="InterPro"/>
</dbReference>
<dbReference type="Gene3D" id="1.20.970.10">
    <property type="entry name" value="Transferase, Pyrimidine Nucleoside Phosphorylase, Chain C"/>
    <property type="match status" value="1"/>
</dbReference>
<dbReference type="PATRIC" id="fig|80852.17.peg.3616"/>
<sequence length="334" mass="37664">MSSIIECIKTVGRGERSRKPLSFDQAYQVMKEYLVGEVSSDKMAMLMMLIRVQNETVEEISGFTTAIREFIRNEQTPELKDLNVDIDWACFAGKRQVQGPSWQLYAAQILANKGFRVLLHGHLQLGSTREHVSQVIDKLNIPSCSSIAETQKKLDEGNIAYLPLSVYAPQVETMLLWQHEYGLRTPANTCARMLNPASAPISLRGSFHPGLPQLHGEAESRLQQATDDSSELALCFKGMGGESEFNPKVSQSLWCASKGVCEELYWEEALIEDLPILENCLLGTKPEQLQLMANTVIFNVANVLWANKREENYLREEAIKLATQYWEEYVISLS</sequence>
<evidence type="ECO:0000256" key="2">
    <source>
        <dbReference type="ARBA" id="ARBA00022679"/>
    </source>
</evidence>
<evidence type="ECO:0000259" key="3">
    <source>
        <dbReference type="Pfam" id="PF02885"/>
    </source>
</evidence>
<dbReference type="PANTHER" id="PTHR43285">
    <property type="entry name" value="ANTHRANILATE PHOSPHORIBOSYLTRANSFERASE"/>
    <property type="match status" value="1"/>
</dbReference>
<dbReference type="GO" id="GO:0005829">
    <property type="term" value="C:cytosol"/>
    <property type="evidence" value="ECO:0007669"/>
    <property type="project" value="TreeGrafter"/>
</dbReference>
<evidence type="ECO:0000313" key="5">
    <source>
        <dbReference type="Proteomes" id="UP000032427"/>
    </source>
</evidence>
<organism evidence="4 5">
    <name type="scientific">Aliivibrio wodanis</name>
    <dbReference type="NCBI Taxonomy" id="80852"/>
    <lineage>
        <taxon>Bacteria</taxon>
        <taxon>Pseudomonadati</taxon>
        <taxon>Pseudomonadota</taxon>
        <taxon>Gammaproteobacteria</taxon>
        <taxon>Vibrionales</taxon>
        <taxon>Vibrionaceae</taxon>
        <taxon>Aliivibrio</taxon>
    </lineage>
</organism>
<dbReference type="InterPro" id="IPR036320">
    <property type="entry name" value="Glycosyl_Trfase_fam3_N_dom_sf"/>
</dbReference>
<reference evidence="5" key="1">
    <citation type="submission" date="2014-09" db="EMBL/GenBank/DDBJ databases">
        <authorList>
            <person name="Hjerde E."/>
        </authorList>
    </citation>
    <scope>NUCLEOTIDE SEQUENCE [LARGE SCALE GENOMIC DNA]</scope>
    <source>
        <strain evidence="5">06/09/139</strain>
    </source>
</reference>
<dbReference type="EMBL" id="LN554847">
    <property type="protein sequence ID" value="CED57454.1"/>
    <property type="molecule type" value="Genomic_DNA"/>
</dbReference>
<dbReference type="HOGENOM" id="CLU_043389_0_0_6"/>
<dbReference type="SUPFAM" id="SSF47648">
    <property type="entry name" value="Nucleoside phosphorylase/phosphoribosyltransferase N-terminal domain"/>
    <property type="match status" value="1"/>
</dbReference>
<keyword evidence="2 4" id="KW-0808">Transferase</keyword>
<dbReference type="InterPro" id="IPR005940">
    <property type="entry name" value="Anthranilate_Pribosyl_Tfrase"/>
</dbReference>
<dbReference type="InterPro" id="IPR017459">
    <property type="entry name" value="Glycosyl_Trfase_fam3_N_dom"/>
</dbReference>
<dbReference type="OrthoDB" id="9768896at2"/>